<comment type="caution">
    <text evidence="1">The sequence shown here is derived from an EMBL/GenBank/DDBJ whole genome shotgun (WGS) entry which is preliminary data.</text>
</comment>
<accession>A0ABN0WDX1</accession>
<protein>
    <submittedName>
        <fullName evidence="1">Uncharacterized protein</fullName>
    </submittedName>
</protein>
<evidence type="ECO:0000313" key="1">
    <source>
        <dbReference type="EMBL" id="GAA0334083.1"/>
    </source>
</evidence>
<reference evidence="1 2" key="1">
    <citation type="journal article" date="2019" name="Int. J. Syst. Evol. Microbiol.">
        <title>The Global Catalogue of Microorganisms (GCM) 10K type strain sequencing project: providing services to taxonomists for standard genome sequencing and annotation.</title>
        <authorList>
            <consortium name="The Broad Institute Genomics Platform"/>
            <consortium name="The Broad Institute Genome Sequencing Center for Infectious Disease"/>
            <person name="Wu L."/>
            <person name="Ma J."/>
        </authorList>
    </citation>
    <scope>NUCLEOTIDE SEQUENCE [LARGE SCALE GENOMIC DNA]</scope>
    <source>
        <strain evidence="1 2">JCM 4565</strain>
    </source>
</reference>
<gene>
    <name evidence="1" type="ORF">GCM10010319_07580</name>
</gene>
<organism evidence="1 2">
    <name type="scientific">Streptomyces blastmyceticus</name>
    <dbReference type="NCBI Taxonomy" id="68180"/>
    <lineage>
        <taxon>Bacteria</taxon>
        <taxon>Bacillati</taxon>
        <taxon>Actinomycetota</taxon>
        <taxon>Actinomycetes</taxon>
        <taxon>Kitasatosporales</taxon>
        <taxon>Streptomycetaceae</taxon>
        <taxon>Streptomyces</taxon>
    </lineage>
</organism>
<proteinExistence type="predicted"/>
<keyword evidence="2" id="KW-1185">Reference proteome</keyword>
<dbReference type="RefSeq" id="WP_301893369.1">
    <property type="nucleotide sequence ID" value="NZ_BAAABW010000002.1"/>
</dbReference>
<sequence>MSDGIHAPKDALDNITKGLNGAIEELKKSGGSPGEAATGRGFGELALSGMETGHQGLTDSFKSFCHRWEWGVRALVHDGSQFAERVGLAAGYYHEGDAYISNTFKVTTNALMGNPHMTEEQAEQQSWGKTFSDNPFNQIAHADYSADSFKQAGHHADAALARTIADIKGEAPPTGERH</sequence>
<evidence type="ECO:0000313" key="2">
    <source>
        <dbReference type="Proteomes" id="UP001500063"/>
    </source>
</evidence>
<name>A0ABN0WDX1_9ACTN</name>
<dbReference type="Proteomes" id="UP001500063">
    <property type="component" value="Unassembled WGS sequence"/>
</dbReference>
<dbReference type="EMBL" id="BAAABW010000002">
    <property type="protein sequence ID" value="GAA0334083.1"/>
    <property type="molecule type" value="Genomic_DNA"/>
</dbReference>